<evidence type="ECO:0000256" key="4">
    <source>
        <dbReference type="ARBA" id="ARBA00022989"/>
    </source>
</evidence>
<dbReference type="PANTHER" id="PTHR43731">
    <property type="entry name" value="RHOMBOID PROTEASE"/>
    <property type="match status" value="1"/>
</dbReference>
<organism evidence="9 10">
    <name type="scientific">Manihot esculenta</name>
    <name type="common">Cassava</name>
    <name type="synonym">Jatropha manihot</name>
    <dbReference type="NCBI Taxonomy" id="3983"/>
    <lineage>
        <taxon>Eukaryota</taxon>
        <taxon>Viridiplantae</taxon>
        <taxon>Streptophyta</taxon>
        <taxon>Embryophyta</taxon>
        <taxon>Tracheophyta</taxon>
        <taxon>Spermatophyta</taxon>
        <taxon>Magnoliopsida</taxon>
        <taxon>eudicotyledons</taxon>
        <taxon>Gunneridae</taxon>
        <taxon>Pentapetalae</taxon>
        <taxon>rosids</taxon>
        <taxon>fabids</taxon>
        <taxon>Malpighiales</taxon>
        <taxon>Euphorbiaceae</taxon>
        <taxon>Crotonoideae</taxon>
        <taxon>Manihoteae</taxon>
        <taxon>Manihot</taxon>
    </lineage>
</organism>
<evidence type="ECO:0000256" key="7">
    <source>
        <dbReference type="SAM" id="Phobius"/>
    </source>
</evidence>
<dbReference type="Pfam" id="PF01694">
    <property type="entry name" value="Rhomboid"/>
    <property type="match status" value="1"/>
</dbReference>
<dbReference type="EMBL" id="CM004388">
    <property type="protein sequence ID" value="OAY57055.1"/>
    <property type="molecule type" value="Genomic_DNA"/>
</dbReference>
<feature type="compositionally biased region" description="Basic and acidic residues" evidence="6">
    <location>
        <begin position="189"/>
        <end position="198"/>
    </location>
</feature>
<feature type="transmembrane region" description="Helical" evidence="7">
    <location>
        <begin position="448"/>
        <end position="465"/>
    </location>
</feature>
<feature type="transmembrane region" description="Helical" evidence="7">
    <location>
        <begin position="233"/>
        <end position="251"/>
    </location>
</feature>
<evidence type="ECO:0000256" key="2">
    <source>
        <dbReference type="ARBA" id="ARBA00009045"/>
    </source>
</evidence>
<feature type="region of interest" description="Disordered" evidence="6">
    <location>
        <begin position="176"/>
        <end position="198"/>
    </location>
</feature>
<dbReference type="STRING" id="3983.A0A2C9WBH3"/>
<evidence type="ECO:0000256" key="3">
    <source>
        <dbReference type="ARBA" id="ARBA00022692"/>
    </source>
</evidence>
<protein>
    <recommendedName>
        <fullName evidence="8">Peptidase S54 rhomboid domain-containing protein</fullName>
    </recommendedName>
</protein>
<evidence type="ECO:0000256" key="1">
    <source>
        <dbReference type="ARBA" id="ARBA00004141"/>
    </source>
</evidence>
<dbReference type="InterPro" id="IPR035952">
    <property type="entry name" value="Rhomboid-like_sf"/>
</dbReference>
<evidence type="ECO:0000256" key="5">
    <source>
        <dbReference type="ARBA" id="ARBA00023136"/>
    </source>
</evidence>
<dbReference type="Gramene" id="Manes.02G066900.2.v8.1">
    <property type="protein sequence ID" value="Manes.02G066900.2.v8.1.CDS"/>
    <property type="gene ID" value="Manes.02G066900.v8.1"/>
</dbReference>
<comment type="similarity">
    <text evidence="2">Belongs to the peptidase S54 family.</text>
</comment>
<name>A0A2C9WBH3_MANES</name>
<dbReference type="OrthoDB" id="418595at2759"/>
<dbReference type="InterPro" id="IPR022764">
    <property type="entry name" value="Peptidase_S54_rhomboid_dom"/>
</dbReference>
<dbReference type="GO" id="GO:0004252">
    <property type="term" value="F:serine-type endopeptidase activity"/>
    <property type="evidence" value="ECO:0000318"/>
    <property type="project" value="GO_Central"/>
</dbReference>
<dbReference type="GO" id="GO:0016020">
    <property type="term" value="C:membrane"/>
    <property type="evidence" value="ECO:0007669"/>
    <property type="project" value="UniProtKB-SubCell"/>
</dbReference>
<comment type="caution">
    <text evidence="9">The sequence shown here is derived from an EMBL/GenBank/DDBJ whole genome shotgun (WGS) entry which is preliminary data.</text>
</comment>
<evidence type="ECO:0000313" key="9">
    <source>
        <dbReference type="EMBL" id="OAY57055.1"/>
    </source>
</evidence>
<keyword evidence="5 7" id="KW-0472">Membrane</keyword>
<dbReference type="Proteomes" id="UP000091857">
    <property type="component" value="Chromosome 2"/>
</dbReference>
<evidence type="ECO:0000313" key="10">
    <source>
        <dbReference type="Proteomes" id="UP000091857"/>
    </source>
</evidence>
<accession>A0A2C9WBH3</accession>
<dbReference type="Gene3D" id="1.20.1540.10">
    <property type="entry name" value="Rhomboid-like"/>
    <property type="match status" value="1"/>
</dbReference>
<dbReference type="OMA" id="DDWAHFG"/>
<feature type="transmembrane region" description="Helical" evidence="7">
    <location>
        <begin position="316"/>
        <end position="338"/>
    </location>
</feature>
<feature type="transmembrane region" description="Helical" evidence="7">
    <location>
        <begin position="344"/>
        <end position="361"/>
    </location>
</feature>
<sequence length="480" mass="53153">MAVVPVFCKIPYKEQAIPPPQNSARQHERGLTCLCYAFPLSCSARKRWQVLCLYPSADISMKTKTRGEGAILIQGALHFHNTIEGLALHKVWNLKGEDYVASHLSKTSTNQKQLRLLDSYFGKLQGNATQQSSSSPEKTMGLLDKSRQINTKEELKTLDSYLGKLNKDAISRKDVSSTFDGQTIEENPAENHENYVRGDEEKPKSFIKLSQRDVNSDSGRSQVLHQNDETSDLYLISILASINIAVVLFEIASPVRNSEFELFSIPLIYGAKINDLILVGEWWRLLTPMFLHSGVFHVALGCWSLLTFGPQVCRGYGSFTFFLIYLLGGISGNLTSFLHTPQPTVGGTGPIFSIIGAWLVYQVQNKGVIDKDVSESMFQKAIITTGLSFILSHFGPIDDWTHLGAALTGIAYGFLICPTLQLDNASSGSGQDEGIALLRRSANPCKSLVLFAVFILCLGSLLFFMEPPLDSEVPDELLWF</sequence>
<comment type="subcellular location">
    <subcellularLocation>
        <location evidence="1">Membrane</location>
        <topology evidence="1">Multi-pass membrane protein</topology>
    </subcellularLocation>
</comment>
<evidence type="ECO:0000259" key="8">
    <source>
        <dbReference type="Pfam" id="PF01694"/>
    </source>
</evidence>
<keyword evidence="4 7" id="KW-1133">Transmembrane helix</keyword>
<dbReference type="FunFam" id="1.20.1540.10:FF:000017">
    <property type="entry name" value="RHOMBOID-like protein 9, chloroplastic"/>
    <property type="match status" value="1"/>
</dbReference>
<keyword evidence="10" id="KW-1185">Reference proteome</keyword>
<evidence type="ECO:0000256" key="6">
    <source>
        <dbReference type="SAM" id="MobiDB-lite"/>
    </source>
</evidence>
<gene>
    <name evidence="9" type="ORF">MANES_02G066900v8</name>
</gene>
<feature type="domain" description="Peptidase S54 rhomboid" evidence="8">
    <location>
        <begin position="280"/>
        <end position="418"/>
    </location>
</feature>
<feature type="compositionally biased region" description="Polar residues" evidence="6">
    <location>
        <begin position="176"/>
        <end position="185"/>
    </location>
</feature>
<dbReference type="PANTHER" id="PTHR43731:SF30">
    <property type="entry name" value="RHOMBOID-LIKE PROTEIN 9, CHLOROPLASTIC"/>
    <property type="match status" value="1"/>
</dbReference>
<feature type="transmembrane region" description="Helical" evidence="7">
    <location>
        <begin position="289"/>
        <end position="309"/>
    </location>
</feature>
<dbReference type="AlphaFoldDB" id="A0A2C9WBH3"/>
<reference evidence="10" key="1">
    <citation type="journal article" date="2016" name="Nat. Biotechnol.">
        <title>Sequencing wild and cultivated cassava and related species reveals extensive interspecific hybridization and genetic diversity.</title>
        <authorList>
            <person name="Bredeson J.V."/>
            <person name="Lyons J.B."/>
            <person name="Prochnik S.E."/>
            <person name="Wu G.A."/>
            <person name="Ha C.M."/>
            <person name="Edsinger-Gonzales E."/>
            <person name="Grimwood J."/>
            <person name="Schmutz J."/>
            <person name="Rabbi I.Y."/>
            <person name="Egesi C."/>
            <person name="Nauluvula P."/>
            <person name="Lebot V."/>
            <person name="Ndunguru J."/>
            <person name="Mkamilo G."/>
            <person name="Bart R.S."/>
            <person name="Setter T.L."/>
            <person name="Gleadow R.M."/>
            <person name="Kulakow P."/>
            <person name="Ferguson M.E."/>
            <person name="Rounsley S."/>
            <person name="Rokhsar D.S."/>
        </authorList>
    </citation>
    <scope>NUCLEOTIDE SEQUENCE [LARGE SCALE GENOMIC DNA]</scope>
    <source>
        <strain evidence="10">cv. AM560-2</strain>
    </source>
</reference>
<dbReference type="InterPro" id="IPR050925">
    <property type="entry name" value="Rhomboid_protease_S54"/>
</dbReference>
<dbReference type="SUPFAM" id="SSF144091">
    <property type="entry name" value="Rhomboid-like"/>
    <property type="match status" value="1"/>
</dbReference>
<keyword evidence="3 7" id="KW-0812">Transmembrane</keyword>
<proteinExistence type="inferred from homology"/>